<sequence length="57" mass="6349">MTKPAKDARDMSPAEYRAAVRQIVADGHQRRNEEQAQRAFAAIVARLAPKTTPDSQQ</sequence>
<gene>
    <name evidence="1" type="ORF">VOI32_15610</name>
</gene>
<name>A0ABV0DW39_9BURK</name>
<evidence type="ECO:0000313" key="2">
    <source>
        <dbReference type="Proteomes" id="UP001462961"/>
    </source>
</evidence>
<dbReference type="RefSeq" id="WP_176956785.1">
    <property type="nucleotide sequence ID" value="NZ_CP015958.1"/>
</dbReference>
<keyword evidence="2" id="KW-1185">Reference proteome</keyword>
<reference evidence="1 2" key="1">
    <citation type="submission" date="2024-01" db="EMBL/GenBank/DDBJ databases">
        <title>The diversity of rhizobia nodulating Mimosa spp. in eleven states of Brazil covering several biomes is determined by host plant, location, and edaphic factors.</title>
        <authorList>
            <person name="Rouws L."/>
            <person name="Barauna A."/>
            <person name="Beukes C."/>
            <person name="De Faria S.M."/>
            <person name="Gross E."/>
            <person name="Dos Reis Junior F.B."/>
            <person name="Simon M."/>
            <person name="Maluk M."/>
            <person name="Odee D.W."/>
            <person name="Kenicer G."/>
            <person name="Young J.P.W."/>
            <person name="Reis V.M."/>
            <person name="Zilli J."/>
            <person name="James E.K."/>
        </authorList>
    </citation>
    <scope>NUCLEOTIDE SEQUENCE [LARGE SCALE GENOMIC DNA]</scope>
    <source>
        <strain evidence="1 2">JHI1651</strain>
    </source>
</reference>
<evidence type="ECO:0000313" key="1">
    <source>
        <dbReference type="EMBL" id="MEO1755354.1"/>
    </source>
</evidence>
<proteinExistence type="predicted"/>
<accession>A0ABV0DW39</accession>
<comment type="caution">
    <text evidence="1">The sequence shown here is derived from an EMBL/GenBank/DDBJ whole genome shotgun (WGS) entry which is preliminary data.</text>
</comment>
<protein>
    <submittedName>
        <fullName evidence="1">Uncharacterized protein</fullName>
    </submittedName>
</protein>
<dbReference type="EMBL" id="JAYLVJ010000017">
    <property type="protein sequence ID" value="MEO1755354.1"/>
    <property type="molecule type" value="Genomic_DNA"/>
</dbReference>
<organism evidence="1 2">
    <name type="scientific">Paraburkholderia caribensis</name>
    <dbReference type="NCBI Taxonomy" id="75105"/>
    <lineage>
        <taxon>Bacteria</taxon>
        <taxon>Pseudomonadati</taxon>
        <taxon>Pseudomonadota</taxon>
        <taxon>Betaproteobacteria</taxon>
        <taxon>Burkholderiales</taxon>
        <taxon>Burkholderiaceae</taxon>
        <taxon>Paraburkholderia</taxon>
    </lineage>
</organism>
<dbReference type="Proteomes" id="UP001462961">
    <property type="component" value="Unassembled WGS sequence"/>
</dbReference>